<feature type="transmembrane region" description="Helical" evidence="1">
    <location>
        <begin position="128"/>
        <end position="147"/>
    </location>
</feature>
<gene>
    <name evidence="2" type="ORF">D5H75_29905</name>
</gene>
<evidence type="ECO:0000313" key="2">
    <source>
        <dbReference type="EMBL" id="RJL24530.1"/>
    </source>
</evidence>
<comment type="caution">
    <text evidence="2">The sequence shown here is derived from an EMBL/GenBank/DDBJ whole genome shotgun (WGS) entry which is preliminary data.</text>
</comment>
<keyword evidence="3" id="KW-1185">Reference proteome</keyword>
<feature type="transmembrane region" description="Helical" evidence="1">
    <location>
        <begin position="60"/>
        <end position="83"/>
    </location>
</feature>
<feature type="transmembrane region" description="Helical" evidence="1">
    <location>
        <begin position="27"/>
        <end position="48"/>
    </location>
</feature>
<keyword evidence="1" id="KW-1133">Transmembrane helix</keyword>
<feature type="transmembrane region" description="Helical" evidence="1">
    <location>
        <begin position="200"/>
        <end position="220"/>
    </location>
</feature>
<dbReference type="AlphaFoldDB" id="A0A3A4AES2"/>
<dbReference type="EMBL" id="QZEY01000015">
    <property type="protein sequence ID" value="RJL24530.1"/>
    <property type="molecule type" value="Genomic_DNA"/>
</dbReference>
<evidence type="ECO:0000313" key="3">
    <source>
        <dbReference type="Proteomes" id="UP000265768"/>
    </source>
</evidence>
<organism evidence="2 3">
    <name type="scientific">Bailinhaonella thermotolerans</name>
    <dbReference type="NCBI Taxonomy" id="1070861"/>
    <lineage>
        <taxon>Bacteria</taxon>
        <taxon>Bacillati</taxon>
        <taxon>Actinomycetota</taxon>
        <taxon>Actinomycetes</taxon>
        <taxon>Streptosporangiales</taxon>
        <taxon>Streptosporangiaceae</taxon>
        <taxon>Bailinhaonella</taxon>
    </lineage>
</organism>
<keyword evidence="1" id="KW-0472">Membrane</keyword>
<dbReference type="Proteomes" id="UP000265768">
    <property type="component" value="Unassembled WGS sequence"/>
</dbReference>
<feature type="transmembrane region" description="Helical" evidence="1">
    <location>
        <begin position="95"/>
        <end position="116"/>
    </location>
</feature>
<accession>A0A3A4AES2</accession>
<reference evidence="2 3" key="1">
    <citation type="submission" date="2018-09" db="EMBL/GenBank/DDBJ databases">
        <title>YIM 75507 draft genome.</title>
        <authorList>
            <person name="Tang S."/>
            <person name="Feng Y."/>
        </authorList>
    </citation>
    <scope>NUCLEOTIDE SEQUENCE [LARGE SCALE GENOMIC DNA]</scope>
    <source>
        <strain evidence="2 3">YIM 75507</strain>
    </source>
</reference>
<evidence type="ECO:0000256" key="1">
    <source>
        <dbReference type="SAM" id="Phobius"/>
    </source>
</evidence>
<feature type="transmembrane region" description="Helical" evidence="1">
    <location>
        <begin position="176"/>
        <end position="193"/>
    </location>
</feature>
<name>A0A3A4AES2_9ACTN</name>
<protein>
    <submittedName>
        <fullName evidence="2">Uncharacterized protein</fullName>
    </submittedName>
</protein>
<sequence>MVLAGLGLFAAWTVLIPGVSHWDNAVAALIESLRLTGPVAAAFAAWAGARRRRTGAAPSLRAPLSVLGFAAGAFTVTTGVLAVKTVLGGGGGGPAAGGLLVALAGLGAHVAVGWAAGWAVPRALTPPLVGLACYGLVAWAAGRQAWWSLLAPLTHEREEVRDVFERFLPDLFLDQAVWLAGFAAVVLLGWLAAAARRPMLIAPMLLAALAASFGLSRVHLEYGTARPAPVAYSCREWPITVCVHPGMRPGLPELGEEFTAVAARLSRTPMVFTRVEQRPGDERSALPRGTVAIRVDDLAPGFAARAAADFVRRIAPCSDDYSGIVTSWLAGRPLPGGLSAGQRHAAAWFGSLAEPVRRDWLRRHYLTFTQCRLKPSHFSGFRQNLALPVSPPSAAPPALGWRSSEDAGGWGDTPVYAQVTAAGHRE</sequence>
<proteinExistence type="predicted"/>
<keyword evidence="1" id="KW-0812">Transmembrane</keyword>